<reference evidence="3" key="2">
    <citation type="submission" date="2021-09" db="EMBL/GenBank/DDBJ databases">
        <authorList>
            <person name="Gilroy R."/>
        </authorList>
    </citation>
    <scope>NUCLEOTIDE SEQUENCE</scope>
    <source>
        <strain evidence="3">316</strain>
    </source>
</reference>
<organism evidence="3 4">
    <name type="scientific">Methylorubrum populi</name>
    <dbReference type="NCBI Taxonomy" id="223967"/>
    <lineage>
        <taxon>Bacteria</taxon>
        <taxon>Pseudomonadati</taxon>
        <taxon>Pseudomonadota</taxon>
        <taxon>Alphaproteobacteria</taxon>
        <taxon>Hyphomicrobiales</taxon>
        <taxon>Methylobacteriaceae</taxon>
        <taxon>Methylorubrum</taxon>
    </lineage>
</organism>
<dbReference type="Gene3D" id="1.10.287.1490">
    <property type="match status" value="1"/>
</dbReference>
<comment type="caution">
    <text evidence="3">The sequence shown here is derived from an EMBL/GenBank/DDBJ whole genome shotgun (WGS) entry which is preliminary data.</text>
</comment>
<dbReference type="EMBL" id="DYYG01000007">
    <property type="protein sequence ID" value="HJE22306.1"/>
    <property type="molecule type" value="Genomic_DNA"/>
</dbReference>
<evidence type="ECO:0000313" key="4">
    <source>
        <dbReference type="Proteomes" id="UP000742631"/>
    </source>
</evidence>
<feature type="coiled-coil region" evidence="1">
    <location>
        <begin position="350"/>
        <end position="381"/>
    </location>
</feature>
<evidence type="ECO:0000256" key="1">
    <source>
        <dbReference type="SAM" id="Coils"/>
    </source>
</evidence>
<protein>
    <recommendedName>
        <fullName evidence="5">Phage tail protein</fullName>
    </recommendedName>
</protein>
<evidence type="ECO:0000313" key="3">
    <source>
        <dbReference type="EMBL" id="HJE22306.1"/>
    </source>
</evidence>
<name>A0A921DZH0_9HYPH</name>
<reference evidence="3" key="1">
    <citation type="journal article" date="2021" name="PeerJ">
        <title>Extensive microbial diversity within the chicken gut microbiome revealed by metagenomics and culture.</title>
        <authorList>
            <person name="Gilroy R."/>
            <person name="Ravi A."/>
            <person name="Getino M."/>
            <person name="Pursley I."/>
            <person name="Horton D.L."/>
            <person name="Alikhan N.F."/>
            <person name="Baker D."/>
            <person name="Gharbi K."/>
            <person name="Hall N."/>
            <person name="Watson M."/>
            <person name="Adriaenssens E.M."/>
            <person name="Foster-Nyarko E."/>
            <person name="Jarju S."/>
            <person name="Secka A."/>
            <person name="Antonio M."/>
            <person name="Oren A."/>
            <person name="Chaudhuri R.R."/>
            <person name="La Ragione R."/>
            <person name="Hildebrand F."/>
            <person name="Pallen M.J."/>
        </authorList>
    </citation>
    <scope>NUCLEOTIDE SEQUENCE</scope>
    <source>
        <strain evidence="3">316</strain>
    </source>
</reference>
<proteinExistence type="predicted"/>
<sequence>MPPAAAGSQANPSKDTTAKPDAPAKPGATGSSAIKPEAAASNGAKPNEKPNEKSEAKPGATRVTETAALTDGPILDLKAKRLADPAEAAKPGAKPEAGKDGSAAPFSAKDAPKAAPDLAAKPAKGGPGFGSVAASGLLGGLIGAGLLYGVTTYQRGADPRLAALDKAVAGLATKDSVAALDKRLSANEQAVKPVTEALDRVEAAAKAANERASEALQKAGAAPASGGSAPAAPADLVARLDALDQRVSALQEEPGRDGTAEVKTAPAADPAALAALDDRIKALEANGAKDPSADVTGKFAALQGDVESRTKANEAADAALAKRLDEVQKSLDSRIAAATQEASQAGKQAAETAQTRVDEASRNLDRKLQEQADKIAALDKTVDQSAKQATVQAALRMISANRIATALDAGQPYPEALASLRNLETPDSKRLDALAPFADKGAPTAASLAAEFRRISDKVAEAKRAAQAKSVAETGSVSDRLMNMASSIVQVKRVDSPASQTGSQAGAGEASTAQVQAALDRGDLSAAAKAYAALPEEARAQGGDFGARLSARAEAGRAAQGLLADAFTGLPPAR</sequence>
<dbReference type="AlphaFoldDB" id="A0A921DZH0"/>
<keyword evidence="1" id="KW-0175">Coiled coil</keyword>
<feature type="compositionally biased region" description="Basic and acidic residues" evidence="2">
    <location>
        <begin position="46"/>
        <end position="56"/>
    </location>
</feature>
<dbReference type="Proteomes" id="UP000742631">
    <property type="component" value="Unassembled WGS sequence"/>
</dbReference>
<feature type="compositionally biased region" description="Low complexity" evidence="2">
    <location>
        <begin position="85"/>
        <end position="126"/>
    </location>
</feature>
<accession>A0A921DZH0</accession>
<evidence type="ECO:0008006" key="5">
    <source>
        <dbReference type="Google" id="ProtNLM"/>
    </source>
</evidence>
<evidence type="ECO:0000256" key="2">
    <source>
        <dbReference type="SAM" id="MobiDB-lite"/>
    </source>
</evidence>
<feature type="region of interest" description="Disordered" evidence="2">
    <location>
        <begin position="1"/>
        <end position="126"/>
    </location>
</feature>
<gene>
    <name evidence="3" type="ORF">K8W01_01420</name>
</gene>